<accession>A0A5C5BFR4</accession>
<organism evidence="2 3">
    <name type="scientific">Miniimonas arenae</name>
    <dbReference type="NCBI Taxonomy" id="676201"/>
    <lineage>
        <taxon>Bacteria</taxon>
        <taxon>Bacillati</taxon>
        <taxon>Actinomycetota</taxon>
        <taxon>Actinomycetes</taxon>
        <taxon>Micrococcales</taxon>
        <taxon>Beutenbergiaceae</taxon>
        <taxon>Miniimonas</taxon>
    </lineage>
</organism>
<dbReference type="AlphaFoldDB" id="A0A5C5BFR4"/>
<dbReference type="EMBL" id="VENP01000010">
    <property type="protein sequence ID" value="TNU76178.1"/>
    <property type="molecule type" value="Genomic_DNA"/>
</dbReference>
<protein>
    <submittedName>
        <fullName evidence="2">Uncharacterized protein</fullName>
    </submittedName>
</protein>
<dbReference type="RefSeq" id="WP_139986265.1">
    <property type="nucleotide sequence ID" value="NZ_VENP01000010.1"/>
</dbReference>
<feature type="compositionally biased region" description="Basic and acidic residues" evidence="1">
    <location>
        <begin position="36"/>
        <end position="73"/>
    </location>
</feature>
<comment type="caution">
    <text evidence="2">The sequence shown here is derived from an EMBL/GenBank/DDBJ whole genome shotgun (WGS) entry which is preliminary data.</text>
</comment>
<feature type="region of interest" description="Disordered" evidence="1">
    <location>
        <begin position="36"/>
        <end position="86"/>
    </location>
</feature>
<proteinExistence type="predicted"/>
<reference evidence="2 3" key="1">
    <citation type="submission" date="2019-06" db="EMBL/GenBank/DDBJ databases">
        <title>Draft genome sequence of Miniimonas arenae KCTC 19750T isolated from sea sand.</title>
        <authorList>
            <person name="Park S.-J."/>
        </authorList>
    </citation>
    <scope>NUCLEOTIDE SEQUENCE [LARGE SCALE GENOMIC DNA]</scope>
    <source>
        <strain evidence="2 3">KCTC 19750</strain>
    </source>
</reference>
<keyword evidence="3" id="KW-1185">Reference proteome</keyword>
<dbReference type="OrthoDB" id="5148976at2"/>
<name>A0A5C5BFR4_9MICO</name>
<evidence type="ECO:0000256" key="1">
    <source>
        <dbReference type="SAM" id="MobiDB-lite"/>
    </source>
</evidence>
<dbReference type="Proteomes" id="UP000313849">
    <property type="component" value="Unassembled WGS sequence"/>
</dbReference>
<evidence type="ECO:0000313" key="2">
    <source>
        <dbReference type="EMBL" id="TNU76178.1"/>
    </source>
</evidence>
<gene>
    <name evidence="2" type="ORF">FH969_04385</name>
</gene>
<evidence type="ECO:0000313" key="3">
    <source>
        <dbReference type="Proteomes" id="UP000313849"/>
    </source>
</evidence>
<sequence length="86" mass="9751">MTSATGEQPPRWSGQSRLYRMARRFFGPAQLSRHDLATPVTDVERDRERRLQSTLERVERPDGSSYVVRREVTNDADTGPTGSTCP</sequence>